<dbReference type="GO" id="GO:0008324">
    <property type="term" value="F:monoatomic cation transmembrane transporter activity"/>
    <property type="evidence" value="ECO:0007669"/>
    <property type="project" value="InterPro"/>
</dbReference>
<feature type="domain" description="Cation efflux protein cytoplasmic" evidence="9">
    <location>
        <begin position="213"/>
        <end position="287"/>
    </location>
</feature>
<dbReference type="Gene3D" id="3.30.70.1350">
    <property type="entry name" value="Cation efflux protein, cytoplasmic domain"/>
    <property type="match status" value="1"/>
</dbReference>
<dbReference type="InterPro" id="IPR027470">
    <property type="entry name" value="Cation_efflux_CTD"/>
</dbReference>
<accession>A0A0L6JU15</accession>
<dbReference type="SUPFAM" id="SSF160240">
    <property type="entry name" value="Cation efflux protein cytoplasmic domain-like"/>
    <property type="match status" value="1"/>
</dbReference>
<dbReference type="OrthoDB" id="9806522at2"/>
<evidence type="ECO:0000313" key="11">
    <source>
        <dbReference type="Proteomes" id="UP000036923"/>
    </source>
</evidence>
<dbReference type="InterPro" id="IPR036837">
    <property type="entry name" value="Cation_efflux_CTD_sf"/>
</dbReference>
<dbReference type="eggNOG" id="COG0053">
    <property type="taxonomic scope" value="Bacteria"/>
</dbReference>
<comment type="caution">
    <text evidence="10">The sequence shown here is derived from an EMBL/GenBank/DDBJ whole genome shotgun (WGS) entry which is preliminary data.</text>
</comment>
<comment type="subcellular location">
    <subcellularLocation>
        <location evidence="1">Membrane</location>
        <topology evidence="1">Multi-pass membrane protein</topology>
    </subcellularLocation>
</comment>
<keyword evidence="4 7" id="KW-0812">Transmembrane</keyword>
<keyword evidence="11" id="KW-1185">Reference proteome</keyword>
<evidence type="ECO:0000256" key="5">
    <source>
        <dbReference type="ARBA" id="ARBA00022989"/>
    </source>
</evidence>
<gene>
    <name evidence="10" type="ORF">Bccel_4468</name>
</gene>
<dbReference type="Proteomes" id="UP000036923">
    <property type="component" value="Unassembled WGS sequence"/>
</dbReference>
<dbReference type="GO" id="GO:0016020">
    <property type="term" value="C:membrane"/>
    <property type="evidence" value="ECO:0007669"/>
    <property type="project" value="UniProtKB-SubCell"/>
</dbReference>
<dbReference type="RefSeq" id="WP_036944886.1">
    <property type="nucleotide sequence ID" value="NZ_JQKC01000037.1"/>
</dbReference>
<evidence type="ECO:0000256" key="3">
    <source>
        <dbReference type="ARBA" id="ARBA00022448"/>
    </source>
</evidence>
<evidence type="ECO:0000256" key="1">
    <source>
        <dbReference type="ARBA" id="ARBA00004141"/>
    </source>
</evidence>
<feature type="transmembrane region" description="Helical" evidence="7">
    <location>
        <begin position="116"/>
        <end position="136"/>
    </location>
</feature>
<feature type="transmembrane region" description="Helical" evidence="7">
    <location>
        <begin position="86"/>
        <end position="104"/>
    </location>
</feature>
<evidence type="ECO:0000259" key="9">
    <source>
        <dbReference type="Pfam" id="PF16916"/>
    </source>
</evidence>
<keyword evidence="5 7" id="KW-1133">Transmembrane helix</keyword>
<dbReference type="Pfam" id="PF16916">
    <property type="entry name" value="ZT_dimer"/>
    <property type="match status" value="1"/>
</dbReference>
<evidence type="ECO:0000256" key="7">
    <source>
        <dbReference type="SAM" id="Phobius"/>
    </source>
</evidence>
<dbReference type="FunFam" id="1.20.1510.10:FF:000006">
    <property type="entry name" value="Divalent cation efflux transporter"/>
    <property type="match status" value="1"/>
</dbReference>
<dbReference type="InterPro" id="IPR002524">
    <property type="entry name" value="Cation_efflux"/>
</dbReference>
<dbReference type="Gene3D" id="1.20.1510.10">
    <property type="entry name" value="Cation efflux protein transmembrane domain"/>
    <property type="match status" value="1"/>
</dbReference>
<evidence type="ECO:0000256" key="2">
    <source>
        <dbReference type="ARBA" id="ARBA00008114"/>
    </source>
</evidence>
<dbReference type="AlphaFoldDB" id="A0A0L6JU15"/>
<name>A0A0L6JU15_9FIRM</name>
<evidence type="ECO:0000256" key="6">
    <source>
        <dbReference type="ARBA" id="ARBA00023136"/>
    </source>
</evidence>
<dbReference type="InterPro" id="IPR058533">
    <property type="entry name" value="Cation_efflux_TM"/>
</dbReference>
<dbReference type="PANTHER" id="PTHR43840">
    <property type="entry name" value="MITOCHONDRIAL METAL TRANSPORTER 1-RELATED"/>
    <property type="match status" value="1"/>
</dbReference>
<dbReference type="InterPro" id="IPR050291">
    <property type="entry name" value="CDF_Transporter"/>
</dbReference>
<dbReference type="Pfam" id="PF01545">
    <property type="entry name" value="Cation_efflux"/>
    <property type="match status" value="1"/>
</dbReference>
<dbReference type="SUPFAM" id="SSF161111">
    <property type="entry name" value="Cation efflux protein transmembrane domain-like"/>
    <property type="match status" value="1"/>
</dbReference>
<dbReference type="InterPro" id="IPR027469">
    <property type="entry name" value="Cation_efflux_TMD_sf"/>
</dbReference>
<comment type="similarity">
    <text evidence="2">Belongs to the cation diffusion facilitator (CDF) transporter (TC 2.A.4) family.</text>
</comment>
<feature type="transmembrane region" description="Helical" evidence="7">
    <location>
        <begin position="17"/>
        <end position="36"/>
    </location>
</feature>
<evidence type="ECO:0000256" key="4">
    <source>
        <dbReference type="ARBA" id="ARBA00022692"/>
    </source>
</evidence>
<evidence type="ECO:0000259" key="8">
    <source>
        <dbReference type="Pfam" id="PF01545"/>
    </source>
</evidence>
<dbReference type="PATRIC" id="fig|398512.5.peg.4679"/>
<feature type="domain" description="Cation efflux protein transmembrane" evidence="8">
    <location>
        <begin position="16"/>
        <end position="207"/>
    </location>
</feature>
<dbReference type="NCBIfam" id="TIGR01297">
    <property type="entry name" value="CDF"/>
    <property type="match status" value="1"/>
</dbReference>
<dbReference type="PANTHER" id="PTHR43840:SF50">
    <property type="entry name" value="MANGANESE EFFLUX SYSTEM PROTEIN MNES"/>
    <property type="match status" value="1"/>
</dbReference>
<organism evidence="10 11">
    <name type="scientific">Pseudobacteroides cellulosolvens ATCC 35603 = DSM 2933</name>
    <dbReference type="NCBI Taxonomy" id="398512"/>
    <lineage>
        <taxon>Bacteria</taxon>
        <taxon>Bacillati</taxon>
        <taxon>Bacillota</taxon>
        <taxon>Clostridia</taxon>
        <taxon>Eubacteriales</taxon>
        <taxon>Oscillospiraceae</taxon>
        <taxon>Pseudobacteroides</taxon>
    </lineage>
</organism>
<sequence length="289" mass="31322">MENQYDRIKIGERGARISIFAYIILSVFKLITGYLSESEALTADGLNNSTDIIASLAVLIGLKISRKPADENHHYGHWRAETVSSLIASLIMIGVGLNVLYNAIRSIINFKAPTPDITAAIVGIICAGAIYLVYLYNKKIALSIKSSALMAAAKDNLSDAWVSVGTSIGIIASQFGLAWIDPAAAIVVGILICKTGWDIFREAAHNLTDGFDKKSLDNIFKIVCQVPGVLNVKNVRGRVYGNNIMVDVSIIVDASLNISQGHKITEDIESHLKSKFDVIDAVVHIEPDK</sequence>
<evidence type="ECO:0000313" key="10">
    <source>
        <dbReference type="EMBL" id="KNY29194.1"/>
    </source>
</evidence>
<dbReference type="EMBL" id="LGTC01000001">
    <property type="protein sequence ID" value="KNY29194.1"/>
    <property type="molecule type" value="Genomic_DNA"/>
</dbReference>
<keyword evidence="6 7" id="KW-0472">Membrane</keyword>
<dbReference type="STRING" id="398512.Bccel_4468"/>
<reference evidence="11" key="1">
    <citation type="submission" date="2015-07" db="EMBL/GenBank/DDBJ databases">
        <title>Near-Complete Genome Sequence of the Cellulolytic Bacterium Bacteroides (Pseudobacteroides) cellulosolvens ATCC 35603.</title>
        <authorList>
            <person name="Dassa B."/>
            <person name="Utturkar S.M."/>
            <person name="Klingeman D.M."/>
            <person name="Hurt R.A."/>
            <person name="Keller M."/>
            <person name="Xu J."/>
            <person name="Reddy Y.H.K."/>
            <person name="Borovok I."/>
            <person name="Grinberg I.R."/>
            <person name="Lamed R."/>
            <person name="Zhivin O."/>
            <person name="Bayer E.A."/>
            <person name="Brown S.D."/>
        </authorList>
    </citation>
    <scope>NUCLEOTIDE SEQUENCE [LARGE SCALE GENOMIC DNA]</scope>
    <source>
        <strain evidence="11">DSM 2933</strain>
    </source>
</reference>
<proteinExistence type="inferred from homology"/>
<keyword evidence="3" id="KW-0813">Transport</keyword>
<protein>
    <submittedName>
        <fullName evidence="10">Cation diffusion facilitator family transporter</fullName>
    </submittedName>
</protein>